<evidence type="ECO:0000256" key="8">
    <source>
        <dbReference type="SAM" id="Phobius"/>
    </source>
</evidence>
<feature type="transmembrane region" description="Helical" evidence="8">
    <location>
        <begin position="430"/>
        <end position="456"/>
    </location>
</feature>
<feature type="transmembrane region" description="Helical" evidence="8">
    <location>
        <begin position="56"/>
        <end position="78"/>
    </location>
</feature>
<feature type="transmembrane region" description="Helical" evidence="8">
    <location>
        <begin position="29"/>
        <end position="50"/>
    </location>
</feature>
<evidence type="ECO:0000313" key="11">
    <source>
        <dbReference type="EMBL" id="CAA7409569.1"/>
    </source>
</evidence>
<dbReference type="EMBL" id="LR746279">
    <property type="protein sequence ID" value="CAA7409569.1"/>
    <property type="molecule type" value="Genomic_DNA"/>
</dbReference>
<protein>
    <recommendedName>
        <fullName evidence="9">Amino acid transporter transmembrane domain-containing protein</fullName>
    </recommendedName>
</protein>
<evidence type="ECO:0000256" key="7">
    <source>
        <dbReference type="SAM" id="MobiDB-lite"/>
    </source>
</evidence>
<feature type="transmembrane region" description="Helical" evidence="8">
    <location>
        <begin position="309"/>
        <end position="330"/>
    </location>
</feature>
<feature type="transmembrane region" description="Helical" evidence="8">
    <location>
        <begin position="270"/>
        <end position="289"/>
    </location>
</feature>
<dbReference type="InterPro" id="IPR013057">
    <property type="entry name" value="AA_transpt_TM"/>
</dbReference>
<dbReference type="GO" id="GO:0016020">
    <property type="term" value="C:membrane"/>
    <property type="evidence" value="ECO:0007669"/>
    <property type="project" value="UniProtKB-SubCell"/>
</dbReference>
<evidence type="ECO:0000256" key="6">
    <source>
        <dbReference type="ARBA" id="ARBA00023136"/>
    </source>
</evidence>
<evidence type="ECO:0000256" key="2">
    <source>
        <dbReference type="ARBA" id="ARBA00022448"/>
    </source>
</evidence>
<name>A0A7I8JQH0_SPIIN</name>
<accession>A0A7I8JQH0</accession>
<evidence type="ECO:0000256" key="4">
    <source>
        <dbReference type="ARBA" id="ARBA00022970"/>
    </source>
</evidence>
<feature type="region of interest" description="Disordered" evidence="7">
    <location>
        <begin position="1"/>
        <end position="20"/>
    </location>
</feature>
<dbReference type="GO" id="GO:0006865">
    <property type="term" value="P:amino acid transport"/>
    <property type="evidence" value="ECO:0007669"/>
    <property type="project" value="UniProtKB-KW"/>
</dbReference>
<organism evidence="10">
    <name type="scientific">Spirodela intermedia</name>
    <name type="common">Intermediate duckweed</name>
    <dbReference type="NCBI Taxonomy" id="51605"/>
    <lineage>
        <taxon>Eukaryota</taxon>
        <taxon>Viridiplantae</taxon>
        <taxon>Streptophyta</taxon>
        <taxon>Embryophyta</taxon>
        <taxon>Tracheophyta</taxon>
        <taxon>Spermatophyta</taxon>
        <taxon>Magnoliopsida</taxon>
        <taxon>Liliopsida</taxon>
        <taxon>Araceae</taxon>
        <taxon>Lemnoideae</taxon>
        <taxon>Spirodela</taxon>
    </lineage>
</organism>
<keyword evidence="12" id="KW-1185">Reference proteome</keyword>
<keyword evidence="6 8" id="KW-0472">Membrane</keyword>
<dbReference type="Pfam" id="PF01490">
    <property type="entry name" value="Aa_trans"/>
    <property type="match status" value="1"/>
</dbReference>
<feature type="transmembrane region" description="Helical" evidence="8">
    <location>
        <begin position="181"/>
        <end position="204"/>
    </location>
</feature>
<dbReference type="EMBL" id="LR743603">
    <property type="protein sequence ID" value="CAA2633267.1"/>
    <property type="molecule type" value="Genomic_DNA"/>
</dbReference>
<sequence length="461" mass="50911">MDQSTQIEKGRPEVDDDDNDDRVVRTGTLWTCVAHIIAAVIGSGVLSLAWSVAQLGWVAGPATMVCFAAVTYVSAFLLSECYRSPDPDTGRRHHSYMDAVRGILGKKRTWACGLLQYVSMYGTAIAYTITTSTSMRAILRSNCYHKEGHGANCHFGNKSSMLLFGAVQLAFSQIPDFQNMAWLSAIAAVMSFSYSFIALGLGLAKVIGNGRIKGSIQGVATRTTAQRVWKVSQALGDIAFSYPYSFILIEIQDTLKSPPAEHRTMKRASVISVAMTAFFYLCCGCFGYAAFSDETPGNIMTGFGFYEPYWLIDFANACIILHLVGGYQVYSQPIFAFAEQWCGRRFPSMVNMFFSFHVPLVRATPVRVNIFRLCFRSLYVVSTTGVGMLFPYFNQVLGVVGALIFWPLAVYFPVEMYLTQRKVRALTPRWVALEAFSAVCLVVGALTLVGSLQGIISEKFK</sequence>
<feature type="transmembrane region" description="Helical" evidence="8">
    <location>
        <begin position="399"/>
        <end position="418"/>
    </location>
</feature>
<comment type="subcellular location">
    <subcellularLocation>
        <location evidence="1">Membrane</location>
    </subcellularLocation>
</comment>
<dbReference type="AlphaFoldDB" id="A0A7I8JQH0"/>
<reference evidence="10" key="1">
    <citation type="submission" date="2019-12" db="EMBL/GenBank/DDBJ databases">
        <authorList>
            <person name="Scholz U."/>
            <person name="Mascher M."/>
            <person name="Fiebig A."/>
        </authorList>
    </citation>
    <scope>NUCLEOTIDE SEQUENCE</scope>
</reference>
<evidence type="ECO:0000256" key="5">
    <source>
        <dbReference type="ARBA" id="ARBA00022989"/>
    </source>
</evidence>
<keyword evidence="4" id="KW-0029">Amino-acid transport</keyword>
<keyword evidence="2" id="KW-0813">Transport</keyword>
<evidence type="ECO:0000313" key="12">
    <source>
        <dbReference type="Proteomes" id="UP000663760"/>
    </source>
</evidence>
<dbReference type="PANTHER" id="PTHR48017">
    <property type="entry name" value="OS05G0424000 PROTEIN-RELATED"/>
    <property type="match status" value="1"/>
</dbReference>
<feature type="transmembrane region" description="Helical" evidence="8">
    <location>
        <begin position="110"/>
        <end position="129"/>
    </location>
</feature>
<feature type="transmembrane region" description="Helical" evidence="8">
    <location>
        <begin position="373"/>
        <end position="393"/>
    </location>
</feature>
<evidence type="ECO:0000313" key="10">
    <source>
        <dbReference type="EMBL" id="CAA2633267.1"/>
    </source>
</evidence>
<dbReference type="Proteomes" id="UP000663760">
    <property type="component" value="Chromosome 16"/>
</dbReference>
<gene>
    <name evidence="10" type="ORF">SI7747_16018797</name>
    <name evidence="11" type="ORF">SI8410_16020247</name>
</gene>
<keyword evidence="5 8" id="KW-1133">Transmembrane helix</keyword>
<proteinExistence type="predicted"/>
<evidence type="ECO:0000256" key="1">
    <source>
        <dbReference type="ARBA" id="ARBA00004370"/>
    </source>
</evidence>
<evidence type="ECO:0000259" key="9">
    <source>
        <dbReference type="Pfam" id="PF01490"/>
    </source>
</evidence>
<keyword evidence="3 8" id="KW-0812">Transmembrane</keyword>
<evidence type="ECO:0000256" key="3">
    <source>
        <dbReference type="ARBA" id="ARBA00022692"/>
    </source>
</evidence>
<feature type="domain" description="Amino acid transporter transmembrane" evidence="9">
    <location>
        <begin position="26"/>
        <end position="456"/>
    </location>
</feature>
<dbReference type="OrthoDB" id="40134at2759"/>